<dbReference type="GO" id="GO:0000731">
    <property type="term" value="P:DNA synthesis involved in DNA repair"/>
    <property type="evidence" value="ECO:0007669"/>
    <property type="project" value="TreeGrafter"/>
</dbReference>
<protein>
    <submittedName>
        <fullName evidence="5">Unannotated protein</fullName>
    </submittedName>
</protein>
<comment type="similarity">
    <text evidence="1">Belongs to the AAA ATPase family. RarA/MGS1/WRNIP1 subfamily.</text>
</comment>
<dbReference type="Gene3D" id="1.20.272.10">
    <property type="match status" value="1"/>
</dbReference>
<dbReference type="PANTHER" id="PTHR13779">
    <property type="entry name" value="WERNER HELICASE-INTERACTING PROTEIN 1 FAMILY MEMBER"/>
    <property type="match status" value="1"/>
</dbReference>
<proteinExistence type="inferred from homology"/>
<accession>A0A6J6EB86</accession>
<sequence>MDDALFDAEPIEIPADNKFVTAPLAARMRPSSLDDVVGQPQVTRSDSPLRGLLIADDENKLAATSLILWGPPGSGKTTLAHVVSVSTGRSFVELSATSSGVKEVREVIDLARRRFARGVGTVLFIDEIHRFSKSQQDSLLAGVEEGWVTLVAATTENPSVSINSALMSRSLVLPLNPLQDQDVVELLKKALTSEKGLKNKYACQDEALIHIARSSGGDARRALIALETSAGVADSEKRLEITLSDAEVAVQRAALRYDKAGDEHYNVISAYIKSVRGSDVDAAIHYLARMAESGEDPKFIARRLVILASEDIGLADPNALAMAVSAMQAAQLVGWPEARIILAQATTYLALAPKSNSVYNAINEAIEDVRKGNAGPVPMHLRDGSLPASRETGAGKGYKYAHDFEEGVASQQYLPDNLKNKTYYKPGSRGAEQRFADLWERIRQVLRSSK</sequence>
<evidence type="ECO:0000259" key="4">
    <source>
        <dbReference type="SMART" id="SM00382"/>
    </source>
</evidence>
<feature type="domain" description="AAA+ ATPase" evidence="4">
    <location>
        <begin position="62"/>
        <end position="178"/>
    </location>
</feature>
<dbReference type="InterPro" id="IPR003593">
    <property type="entry name" value="AAA+_ATPase"/>
</dbReference>
<organism evidence="5">
    <name type="scientific">freshwater metagenome</name>
    <dbReference type="NCBI Taxonomy" id="449393"/>
    <lineage>
        <taxon>unclassified sequences</taxon>
        <taxon>metagenomes</taxon>
        <taxon>ecological metagenomes</taxon>
    </lineage>
</organism>
<dbReference type="AlphaFoldDB" id="A0A6J6EB86"/>
<gene>
    <name evidence="5" type="ORF">UFOPK1740_00199</name>
</gene>
<dbReference type="SUPFAM" id="SSF52540">
    <property type="entry name" value="P-loop containing nucleoside triphosphate hydrolases"/>
    <property type="match status" value="1"/>
</dbReference>
<dbReference type="CDD" id="cd00009">
    <property type="entry name" value="AAA"/>
    <property type="match status" value="1"/>
</dbReference>
<dbReference type="SUPFAM" id="SSF48019">
    <property type="entry name" value="post-AAA+ oligomerization domain-like"/>
    <property type="match status" value="1"/>
</dbReference>
<evidence type="ECO:0000256" key="1">
    <source>
        <dbReference type="ARBA" id="ARBA00008959"/>
    </source>
</evidence>
<dbReference type="InterPro" id="IPR008921">
    <property type="entry name" value="DNA_pol3_clamp-load_cplx_C"/>
</dbReference>
<dbReference type="FunFam" id="1.20.272.10:FF:000001">
    <property type="entry name" value="Putative AAA family ATPase"/>
    <property type="match status" value="1"/>
</dbReference>
<dbReference type="Gene3D" id="1.10.3710.10">
    <property type="entry name" value="DNA polymerase III clamp loader subunits, C-terminal domain"/>
    <property type="match status" value="1"/>
</dbReference>
<dbReference type="InterPro" id="IPR003959">
    <property type="entry name" value="ATPase_AAA_core"/>
</dbReference>
<dbReference type="InterPro" id="IPR032423">
    <property type="entry name" value="AAA_assoc_2"/>
</dbReference>
<dbReference type="GO" id="GO:0017116">
    <property type="term" value="F:single-stranded DNA helicase activity"/>
    <property type="evidence" value="ECO:0007669"/>
    <property type="project" value="TreeGrafter"/>
</dbReference>
<keyword evidence="3" id="KW-0067">ATP-binding</keyword>
<dbReference type="Pfam" id="PF00004">
    <property type="entry name" value="AAA"/>
    <property type="match status" value="1"/>
</dbReference>
<dbReference type="GO" id="GO:0016887">
    <property type="term" value="F:ATP hydrolysis activity"/>
    <property type="evidence" value="ECO:0007669"/>
    <property type="project" value="InterPro"/>
</dbReference>
<dbReference type="FunFam" id="3.40.50.300:FF:000345">
    <property type="entry name" value="AAA family ATPase"/>
    <property type="match status" value="1"/>
</dbReference>
<keyword evidence="2" id="KW-0547">Nucleotide-binding</keyword>
<dbReference type="FunFam" id="1.10.3710.10:FF:000003">
    <property type="entry name" value="ATPase, AAA family protein"/>
    <property type="match status" value="1"/>
</dbReference>
<dbReference type="InterPro" id="IPR051314">
    <property type="entry name" value="AAA_ATPase_RarA/MGS1/WRNIP1"/>
</dbReference>
<dbReference type="GO" id="GO:0003677">
    <property type="term" value="F:DNA binding"/>
    <property type="evidence" value="ECO:0007669"/>
    <property type="project" value="InterPro"/>
</dbReference>
<dbReference type="CDD" id="cd18139">
    <property type="entry name" value="HLD_clamp_RarA"/>
    <property type="match status" value="1"/>
</dbReference>
<dbReference type="GO" id="GO:0005524">
    <property type="term" value="F:ATP binding"/>
    <property type="evidence" value="ECO:0007669"/>
    <property type="project" value="UniProtKB-KW"/>
</dbReference>
<evidence type="ECO:0000256" key="2">
    <source>
        <dbReference type="ARBA" id="ARBA00022741"/>
    </source>
</evidence>
<name>A0A6J6EB86_9ZZZZ</name>
<dbReference type="Gene3D" id="3.40.50.300">
    <property type="entry name" value="P-loop containing nucleotide triphosphate hydrolases"/>
    <property type="match status" value="1"/>
</dbReference>
<dbReference type="EMBL" id="CAEZTU010000005">
    <property type="protein sequence ID" value="CAB4570588.1"/>
    <property type="molecule type" value="Genomic_DNA"/>
</dbReference>
<dbReference type="PANTHER" id="PTHR13779:SF7">
    <property type="entry name" value="ATPASE WRNIP1"/>
    <property type="match status" value="1"/>
</dbReference>
<reference evidence="5" key="1">
    <citation type="submission" date="2020-05" db="EMBL/GenBank/DDBJ databases">
        <authorList>
            <person name="Chiriac C."/>
            <person name="Salcher M."/>
            <person name="Ghai R."/>
            <person name="Kavagutti S V."/>
        </authorList>
    </citation>
    <scope>NUCLEOTIDE SEQUENCE</scope>
</reference>
<evidence type="ECO:0000256" key="3">
    <source>
        <dbReference type="ARBA" id="ARBA00022840"/>
    </source>
</evidence>
<dbReference type="SMART" id="SM00382">
    <property type="entry name" value="AAA"/>
    <property type="match status" value="1"/>
</dbReference>
<dbReference type="InterPro" id="IPR027417">
    <property type="entry name" value="P-loop_NTPase"/>
</dbReference>
<dbReference type="Pfam" id="PF12002">
    <property type="entry name" value="MgsA_C"/>
    <property type="match status" value="1"/>
</dbReference>
<dbReference type="Gene3D" id="1.10.8.60">
    <property type="match status" value="1"/>
</dbReference>
<dbReference type="GO" id="GO:0006261">
    <property type="term" value="P:DNA-templated DNA replication"/>
    <property type="evidence" value="ECO:0007669"/>
    <property type="project" value="TreeGrafter"/>
</dbReference>
<dbReference type="InterPro" id="IPR021886">
    <property type="entry name" value="MgsA_C"/>
</dbReference>
<dbReference type="GO" id="GO:0008047">
    <property type="term" value="F:enzyme activator activity"/>
    <property type="evidence" value="ECO:0007669"/>
    <property type="project" value="TreeGrafter"/>
</dbReference>
<evidence type="ECO:0000313" key="5">
    <source>
        <dbReference type="EMBL" id="CAB4570588.1"/>
    </source>
</evidence>
<dbReference type="Pfam" id="PF16193">
    <property type="entry name" value="AAA_assoc_2"/>
    <property type="match status" value="1"/>
</dbReference>